<feature type="non-terminal residue" evidence="1">
    <location>
        <position position="148"/>
    </location>
</feature>
<keyword evidence="2" id="KW-1185">Reference proteome</keyword>
<dbReference type="AlphaFoldDB" id="A0AA35T1D5"/>
<sequence>FFNQVISVNFDPFYANEKELFHRARFRGIDVVTLPEYFYAKETFQYDQVGLLLPSLDKSMMKKISLIIVGQFTEQRMLSTVNLFLEQQKNRYAPACVLMHIRPTVIGHRRTNVTILYHLVSSHIRRLDHICLKIYTVVSTLARYCANF</sequence>
<organism evidence="1 2">
    <name type="scientific">Geodia barretti</name>
    <name type="common">Barrett's horny sponge</name>
    <dbReference type="NCBI Taxonomy" id="519541"/>
    <lineage>
        <taxon>Eukaryota</taxon>
        <taxon>Metazoa</taxon>
        <taxon>Porifera</taxon>
        <taxon>Demospongiae</taxon>
        <taxon>Heteroscleromorpha</taxon>
        <taxon>Tetractinellida</taxon>
        <taxon>Astrophorina</taxon>
        <taxon>Geodiidae</taxon>
        <taxon>Geodia</taxon>
    </lineage>
</organism>
<dbReference type="Proteomes" id="UP001174909">
    <property type="component" value="Unassembled WGS sequence"/>
</dbReference>
<dbReference type="EMBL" id="CASHTH010003029">
    <property type="protein sequence ID" value="CAI8039202.1"/>
    <property type="molecule type" value="Genomic_DNA"/>
</dbReference>
<comment type="caution">
    <text evidence="1">The sequence shown here is derived from an EMBL/GenBank/DDBJ whole genome shotgun (WGS) entry which is preliminary data.</text>
</comment>
<accession>A0AA35T1D5</accession>
<gene>
    <name evidence="1" type="ORF">GBAR_LOCUS21788</name>
</gene>
<protein>
    <submittedName>
        <fullName evidence="1">Uncharacterized protein</fullName>
    </submittedName>
</protein>
<name>A0AA35T1D5_GEOBA</name>
<reference evidence="1" key="1">
    <citation type="submission" date="2023-03" db="EMBL/GenBank/DDBJ databases">
        <authorList>
            <person name="Steffen K."/>
            <person name="Cardenas P."/>
        </authorList>
    </citation>
    <scope>NUCLEOTIDE SEQUENCE</scope>
</reference>
<proteinExistence type="predicted"/>
<evidence type="ECO:0000313" key="2">
    <source>
        <dbReference type="Proteomes" id="UP001174909"/>
    </source>
</evidence>
<evidence type="ECO:0000313" key="1">
    <source>
        <dbReference type="EMBL" id="CAI8039202.1"/>
    </source>
</evidence>